<name>A0AAT9J9T9_9CAUD</name>
<reference evidence="1" key="1">
    <citation type="journal article" date="2023" name="Microbiome">
        <title>Phages are unrecognized players in the ecology of the oral pathogen Porphyromonas gingivalis.</title>
        <authorList>
            <person name="Matrishin C.B."/>
            <person name="Haase E.M."/>
            <person name="Dewhirst F.E."/>
            <person name="Mark Welch J.L."/>
            <person name="Miranda-Sanchez F."/>
            <person name="Chen T."/>
            <person name="MacFarland D.C."/>
            <person name="Kauffman K.M."/>
        </authorList>
    </citation>
    <scope>NUCLEOTIDE SEQUENCE</scope>
</reference>
<accession>A0AAT9J9T9</accession>
<proteinExistence type="predicted"/>
<organism evidence="1">
    <name type="scientific">Porphyromonas phage phage032a_KCOM2801</name>
    <dbReference type="NCBI Taxonomy" id="3154122"/>
    <lineage>
        <taxon>Viruses</taxon>
        <taxon>Duplodnaviria</taxon>
        <taxon>Heunggongvirae</taxon>
        <taxon>Uroviricota</taxon>
        <taxon>Caudoviricetes</taxon>
        <taxon>Nixviridae</taxon>
        <taxon>Nixvirus</taxon>
        <taxon>Nixvirus pging00X</taxon>
    </lineage>
</organism>
<protein>
    <submittedName>
        <fullName evidence="1">Uncharacterized protein</fullName>
    </submittedName>
</protein>
<sequence>MSNRLLFREETIYLQCYQSLVGGSNDLPLLWQVLLYPTQT</sequence>
<reference evidence="1" key="2">
    <citation type="submission" date="2024-05" db="EMBL/GenBank/DDBJ databases">
        <authorList>
            <person name="Matrishin C.B."/>
            <person name="Kauffman K.M."/>
        </authorList>
    </citation>
    <scope>NUCLEOTIDE SEQUENCE</scope>
</reference>
<dbReference type="EMBL" id="BK068113">
    <property type="protein sequence ID" value="DBA56384.1"/>
    <property type="molecule type" value="Genomic_DNA"/>
</dbReference>
<evidence type="ECO:0000313" key="1">
    <source>
        <dbReference type="EMBL" id="DBA56384.1"/>
    </source>
</evidence>